<dbReference type="SUPFAM" id="SSF88946">
    <property type="entry name" value="Sigma2 domain of RNA polymerase sigma factors"/>
    <property type="match status" value="1"/>
</dbReference>
<dbReference type="PANTHER" id="PTHR43133">
    <property type="entry name" value="RNA POLYMERASE ECF-TYPE SIGMA FACTO"/>
    <property type="match status" value="1"/>
</dbReference>
<proteinExistence type="inferred from homology"/>
<dbReference type="InterPro" id="IPR013324">
    <property type="entry name" value="RNA_pol_sigma_r3/r4-like"/>
</dbReference>
<evidence type="ECO:0000259" key="5">
    <source>
        <dbReference type="PROSITE" id="PS00622"/>
    </source>
</evidence>
<dbReference type="InterPro" id="IPR013249">
    <property type="entry name" value="RNA_pol_sigma70_r4_t2"/>
</dbReference>
<dbReference type="InterPro" id="IPR007627">
    <property type="entry name" value="RNA_pol_sigma70_r2"/>
</dbReference>
<dbReference type="InterPro" id="IPR014284">
    <property type="entry name" value="RNA_pol_sigma-70_dom"/>
</dbReference>
<dbReference type="RefSeq" id="WP_209139918.1">
    <property type="nucleotide sequence ID" value="NZ_JAGHKO010000004.1"/>
</dbReference>
<dbReference type="Pfam" id="PF08281">
    <property type="entry name" value="Sigma70_r4_2"/>
    <property type="match status" value="1"/>
</dbReference>
<name>A0ABS3YV96_9BACT</name>
<comment type="similarity">
    <text evidence="1">Belongs to the sigma-70 factor family. ECF subfamily.</text>
</comment>
<dbReference type="PROSITE" id="PS00622">
    <property type="entry name" value="HTH_LUXR_1"/>
    <property type="match status" value="1"/>
</dbReference>
<dbReference type="CDD" id="cd06171">
    <property type="entry name" value="Sigma70_r4"/>
    <property type="match status" value="1"/>
</dbReference>
<dbReference type="PANTHER" id="PTHR43133:SF46">
    <property type="entry name" value="RNA POLYMERASE SIGMA-70 FACTOR ECF SUBFAMILY"/>
    <property type="match status" value="1"/>
</dbReference>
<accession>A0ABS3YV96</accession>
<dbReference type="EMBL" id="JAGHKO010000004">
    <property type="protein sequence ID" value="MBO9201861.1"/>
    <property type="molecule type" value="Genomic_DNA"/>
</dbReference>
<feature type="domain" description="HTH luxR-type" evidence="5">
    <location>
        <begin position="151"/>
        <end position="178"/>
    </location>
</feature>
<comment type="caution">
    <text evidence="6">The sequence shown here is derived from an EMBL/GenBank/DDBJ whole genome shotgun (WGS) entry which is preliminary data.</text>
</comment>
<evidence type="ECO:0000256" key="2">
    <source>
        <dbReference type="ARBA" id="ARBA00023015"/>
    </source>
</evidence>
<dbReference type="InterPro" id="IPR014327">
    <property type="entry name" value="RNA_pol_sigma70_bacteroid"/>
</dbReference>
<dbReference type="NCBIfam" id="TIGR02985">
    <property type="entry name" value="Sig70_bacteroi1"/>
    <property type="match status" value="1"/>
</dbReference>
<evidence type="ECO:0000313" key="6">
    <source>
        <dbReference type="EMBL" id="MBO9201861.1"/>
    </source>
</evidence>
<protein>
    <submittedName>
        <fullName evidence="6">RNA polymerase sigma-70 factor</fullName>
    </submittedName>
</protein>
<dbReference type="InterPro" id="IPR036388">
    <property type="entry name" value="WH-like_DNA-bd_sf"/>
</dbReference>
<gene>
    <name evidence="6" type="ORF">J7I42_16375</name>
</gene>
<sequence>MNRNPPEKNFEGASTDEWRFDDASFEDFFKKQFSSLCAYCQFKFGLDLDTAKEAVHTGFIKLWDARENLTPGLSPKSYLYKIITNNVLDSLKHGKIKQQYMQFVLHTMPENASTNSFDELSVKQLQSEINAAIAELPEQMRRVFELSRFEGLKYSEIAERLSISVKTVETQMGRALARLREKLSPHLSYLNIVLIFSILFNK</sequence>
<organism evidence="6 7">
    <name type="scientific">Niastella soli</name>
    <dbReference type="NCBI Taxonomy" id="2821487"/>
    <lineage>
        <taxon>Bacteria</taxon>
        <taxon>Pseudomonadati</taxon>
        <taxon>Bacteroidota</taxon>
        <taxon>Chitinophagia</taxon>
        <taxon>Chitinophagales</taxon>
        <taxon>Chitinophagaceae</taxon>
        <taxon>Niastella</taxon>
    </lineage>
</organism>
<evidence type="ECO:0000313" key="7">
    <source>
        <dbReference type="Proteomes" id="UP000677244"/>
    </source>
</evidence>
<keyword evidence="7" id="KW-1185">Reference proteome</keyword>
<keyword evidence="4" id="KW-0804">Transcription</keyword>
<dbReference type="Pfam" id="PF04542">
    <property type="entry name" value="Sigma70_r2"/>
    <property type="match status" value="1"/>
</dbReference>
<dbReference type="Gene3D" id="1.10.1740.10">
    <property type="match status" value="1"/>
</dbReference>
<dbReference type="SUPFAM" id="SSF88659">
    <property type="entry name" value="Sigma3 and sigma4 domains of RNA polymerase sigma factors"/>
    <property type="match status" value="1"/>
</dbReference>
<dbReference type="InterPro" id="IPR013325">
    <property type="entry name" value="RNA_pol_sigma_r2"/>
</dbReference>
<evidence type="ECO:0000256" key="1">
    <source>
        <dbReference type="ARBA" id="ARBA00010641"/>
    </source>
</evidence>
<dbReference type="Gene3D" id="1.10.10.10">
    <property type="entry name" value="Winged helix-like DNA-binding domain superfamily/Winged helix DNA-binding domain"/>
    <property type="match status" value="1"/>
</dbReference>
<keyword evidence="3" id="KW-0731">Sigma factor</keyword>
<keyword evidence="2" id="KW-0805">Transcription regulation</keyword>
<evidence type="ECO:0000256" key="4">
    <source>
        <dbReference type="ARBA" id="ARBA00023163"/>
    </source>
</evidence>
<dbReference type="InterPro" id="IPR000792">
    <property type="entry name" value="Tscrpt_reg_LuxR_C"/>
</dbReference>
<dbReference type="InterPro" id="IPR039425">
    <property type="entry name" value="RNA_pol_sigma-70-like"/>
</dbReference>
<evidence type="ECO:0000256" key="3">
    <source>
        <dbReference type="ARBA" id="ARBA00023082"/>
    </source>
</evidence>
<dbReference type="NCBIfam" id="TIGR02937">
    <property type="entry name" value="sigma70-ECF"/>
    <property type="match status" value="1"/>
</dbReference>
<reference evidence="6 7" key="1">
    <citation type="submission" date="2021-03" db="EMBL/GenBank/DDBJ databases">
        <title>Assistant Professor.</title>
        <authorList>
            <person name="Huq M.A."/>
        </authorList>
    </citation>
    <scope>NUCLEOTIDE SEQUENCE [LARGE SCALE GENOMIC DNA]</scope>
    <source>
        <strain evidence="6 7">MAH-29</strain>
    </source>
</reference>
<dbReference type="Proteomes" id="UP000677244">
    <property type="component" value="Unassembled WGS sequence"/>
</dbReference>